<accession>A0A4Z2GGW4</accession>
<dbReference type="AlphaFoldDB" id="A0A4Z2GGW4"/>
<reference evidence="1 2" key="1">
    <citation type="submission" date="2019-03" db="EMBL/GenBank/DDBJ databases">
        <title>First draft genome of Liparis tanakae, snailfish: a comprehensive survey of snailfish specific genes.</title>
        <authorList>
            <person name="Kim W."/>
            <person name="Song I."/>
            <person name="Jeong J.-H."/>
            <person name="Kim D."/>
            <person name="Kim S."/>
            <person name="Ryu S."/>
            <person name="Song J.Y."/>
            <person name="Lee S.K."/>
        </authorList>
    </citation>
    <scope>NUCLEOTIDE SEQUENCE [LARGE SCALE GENOMIC DNA]</scope>
    <source>
        <tissue evidence="1">Muscle</tissue>
    </source>
</reference>
<dbReference type="EMBL" id="SRLO01000543">
    <property type="protein sequence ID" value="TNN52540.1"/>
    <property type="molecule type" value="Genomic_DNA"/>
</dbReference>
<sequence length="84" mass="9515">MWRAKLQGTREGGWILTCFLLSPPATLLLPLLLLSAGASSPLSILHSQANRYWMYCFLSELAEVLDVPTFRVVDSSRHFLFLFT</sequence>
<keyword evidence="2" id="KW-1185">Reference proteome</keyword>
<name>A0A4Z2GGW4_9TELE</name>
<evidence type="ECO:0000313" key="2">
    <source>
        <dbReference type="Proteomes" id="UP000314294"/>
    </source>
</evidence>
<protein>
    <submittedName>
        <fullName evidence="1">Uncharacterized protein</fullName>
    </submittedName>
</protein>
<evidence type="ECO:0000313" key="1">
    <source>
        <dbReference type="EMBL" id="TNN52540.1"/>
    </source>
</evidence>
<organism evidence="1 2">
    <name type="scientific">Liparis tanakae</name>
    <name type="common">Tanaka's snailfish</name>
    <dbReference type="NCBI Taxonomy" id="230148"/>
    <lineage>
        <taxon>Eukaryota</taxon>
        <taxon>Metazoa</taxon>
        <taxon>Chordata</taxon>
        <taxon>Craniata</taxon>
        <taxon>Vertebrata</taxon>
        <taxon>Euteleostomi</taxon>
        <taxon>Actinopterygii</taxon>
        <taxon>Neopterygii</taxon>
        <taxon>Teleostei</taxon>
        <taxon>Neoteleostei</taxon>
        <taxon>Acanthomorphata</taxon>
        <taxon>Eupercaria</taxon>
        <taxon>Perciformes</taxon>
        <taxon>Cottioidei</taxon>
        <taxon>Cottales</taxon>
        <taxon>Liparidae</taxon>
        <taxon>Liparis</taxon>
    </lineage>
</organism>
<gene>
    <name evidence="1" type="ORF">EYF80_037237</name>
</gene>
<proteinExistence type="predicted"/>
<comment type="caution">
    <text evidence="1">The sequence shown here is derived from an EMBL/GenBank/DDBJ whole genome shotgun (WGS) entry which is preliminary data.</text>
</comment>
<dbReference type="Proteomes" id="UP000314294">
    <property type="component" value="Unassembled WGS sequence"/>
</dbReference>